<feature type="compositionally biased region" description="Gly residues" evidence="1">
    <location>
        <begin position="95"/>
        <end position="111"/>
    </location>
</feature>
<comment type="caution">
    <text evidence="2">The sequence shown here is derived from an EMBL/GenBank/DDBJ whole genome shotgun (WGS) entry which is preliminary data.</text>
</comment>
<proteinExistence type="predicted"/>
<accession>A0AAV2PQQ4</accession>
<dbReference type="AlphaFoldDB" id="A0AAV2PQQ4"/>
<protein>
    <submittedName>
        <fullName evidence="2">Uncharacterized protein</fullName>
    </submittedName>
</protein>
<feature type="compositionally biased region" description="Low complexity" evidence="1">
    <location>
        <begin position="80"/>
        <end position="90"/>
    </location>
</feature>
<feature type="compositionally biased region" description="Low complexity" evidence="1">
    <location>
        <begin position="25"/>
        <end position="35"/>
    </location>
</feature>
<feature type="region of interest" description="Disordered" evidence="1">
    <location>
        <begin position="25"/>
        <end position="111"/>
    </location>
</feature>
<dbReference type="Proteomes" id="UP001497623">
    <property type="component" value="Unassembled WGS sequence"/>
</dbReference>
<keyword evidence="3" id="KW-1185">Reference proteome</keyword>
<evidence type="ECO:0000313" key="3">
    <source>
        <dbReference type="Proteomes" id="UP001497623"/>
    </source>
</evidence>
<feature type="non-terminal residue" evidence="2">
    <location>
        <position position="111"/>
    </location>
</feature>
<evidence type="ECO:0000256" key="1">
    <source>
        <dbReference type="SAM" id="MobiDB-lite"/>
    </source>
</evidence>
<reference evidence="2 3" key="1">
    <citation type="submission" date="2024-05" db="EMBL/GenBank/DDBJ databases">
        <authorList>
            <person name="Wallberg A."/>
        </authorList>
    </citation>
    <scope>NUCLEOTIDE SEQUENCE [LARGE SCALE GENOMIC DNA]</scope>
</reference>
<dbReference type="EMBL" id="CAXKWB010001200">
    <property type="protein sequence ID" value="CAL4063645.1"/>
    <property type="molecule type" value="Genomic_DNA"/>
</dbReference>
<organism evidence="2 3">
    <name type="scientific">Meganyctiphanes norvegica</name>
    <name type="common">Northern krill</name>
    <name type="synonym">Thysanopoda norvegica</name>
    <dbReference type="NCBI Taxonomy" id="48144"/>
    <lineage>
        <taxon>Eukaryota</taxon>
        <taxon>Metazoa</taxon>
        <taxon>Ecdysozoa</taxon>
        <taxon>Arthropoda</taxon>
        <taxon>Crustacea</taxon>
        <taxon>Multicrustacea</taxon>
        <taxon>Malacostraca</taxon>
        <taxon>Eumalacostraca</taxon>
        <taxon>Eucarida</taxon>
        <taxon>Euphausiacea</taxon>
        <taxon>Euphausiidae</taxon>
        <taxon>Meganyctiphanes</taxon>
    </lineage>
</organism>
<sequence>MSCAQVMYQPYAPNPYVVPQEAQASVTPSASSVATHSLPSGPPSAESVHAHEAALQQHHVSLTQPPTPQPHNYHHLQAASSTPHSSQSSSEAVGPPGGGGDGGGPRGALRP</sequence>
<name>A0AAV2PQQ4_MEGNR</name>
<gene>
    <name evidence="2" type="ORF">MNOR_LOCUS3500</name>
</gene>
<evidence type="ECO:0000313" key="2">
    <source>
        <dbReference type="EMBL" id="CAL4063645.1"/>
    </source>
</evidence>